<evidence type="ECO:0000313" key="1">
    <source>
        <dbReference type="EMBL" id="KKN32007.1"/>
    </source>
</evidence>
<name>A0A0F9Q505_9ZZZZ</name>
<protein>
    <submittedName>
        <fullName evidence="1">Uncharacterized protein</fullName>
    </submittedName>
</protein>
<sequence>PIYVTENVADYFGACYICEGIIELGQIAVLDWQRKLVLHPVMRSLRIQCVEKYQQQYLVDNPNTTDMQLMIMFGISERTAKRRRANGKHNT</sequence>
<reference evidence="1" key="1">
    <citation type="journal article" date="2015" name="Nature">
        <title>Complex archaea that bridge the gap between prokaryotes and eukaryotes.</title>
        <authorList>
            <person name="Spang A."/>
            <person name="Saw J.H."/>
            <person name="Jorgensen S.L."/>
            <person name="Zaremba-Niedzwiedzka K."/>
            <person name="Martijn J."/>
            <person name="Lind A.E."/>
            <person name="van Eijk R."/>
            <person name="Schleper C."/>
            <person name="Guy L."/>
            <person name="Ettema T.J."/>
        </authorList>
    </citation>
    <scope>NUCLEOTIDE SEQUENCE</scope>
</reference>
<gene>
    <name evidence="1" type="ORF">LCGC14_0818260</name>
</gene>
<comment type="caution">
    <text evidence="1">The sequence shown here is derived from an EMBL/GenBank/DDBJ whole genome shotgun (WGS) entry which is preliminary data.</text>
</comment>
<feature type="non-terminal residue" evidence="1">
    <location>
        <position position="1"/>
    </location>
</feature>
<accession>A0A0F9Q505</accession>
<dbReference type="AlphaFoldDB" id="A0A0F9Q505"/>
<proteinExistence type="predicted"/>
<dbReference type="EMBL" id="LAZR01002284">
    <property type="protein sequence ID" value="KKN32007.1"/>
    <property type="molecule type" value="Genomic_DNA"/>
</dbReference>
<organism evidence="1">
    <name type="scientific">marine sediment metagenome</name>
    <dbReference type="NCBI Taxonomy" id="412755"/>
    <lineage>
        <taxon>unclassified sequences</taxon>
        <taxon>metagenomes</taxon>
        <taxon>ecological metagenomes</taxon>
    </lineage>
</organism>